<dbReference type="GeneID" id="300258963"/>
<protein>
    <submittedName>
        <fullName evidence="1">Uncharacterized protein</fullName>
    </submittedName>
</protein>
<dbReference type="Proteomes" id="UP001068021">
    <property type="component" value="Unassembled WGS sequence"/>
</dbReference>
<organism evidence="1 3">
    <name type="scientific">Methanobacterium veterum</name>
    <dbReference type="NCBI Taxonomy" id="408577"/>
    <lineage>
        <taxon>Archaea</taxon>
        <taxon>Methanobacteriati</taxon>
        <taxon>Methanobacteriota</taxon>
        <taxon>Methanomada group</taxon>
        <taxon>Methanobacteria</taxon>
        <taxon>Methanobacteriales</taxon>
        <taxon>Methanobacteriaceae</taxon>
        <taxon>Methanobacterium</taxon>
    </lineage>
</organism>
<evidence type="ECO:0000313" key="3">
    <source>
        <dbReference type="Proteomes" id="UP001068021"/>
    </source>
</evidence>
<gene>
    <name evidence="2" type="ORF">O3H35_12380</name>
    <name evidence="1" type="ORF">O3H54_16110</name>
</gene>
<evidence type="ECO:0000313" key="2">
    <source>
        <dbReference type="EMBL" id="MCZ3373435.1"/>
    </source>
</evidence>
<dbReference type="AlphaFoldDB" id="A0A9E4ZXL0"/>
<dbReference type="EMBL" id="JAPVES010000030">
    <property type="protein sequence ID" value="MCZ3373435.1"/>
    <property type="molecule type" value="Genomic_DNA"/>
</dbReference>
<keyword evidence="3" id="KW-1185">Reference proteome</keyword>
<name>A0A9E4ZXL0_9EURY</name>
<dbReference type="Proteomes" id="UP001074446">
    <property type="component" value="Unassembled WGS sequence"/>
</dbReference>
<dbReference type="EMBL" id="JAPVER010000020">
    <property type="protein sequence ID" value="MCZ3367417.1"/>
    <property type="molecule type" value="Genomic_DNA"/>
</dbReference>
<proteinExistence type="predicted"/>
<accession>A0A9E4ZXL0</accession>
<evidence type="ECO:0000313" key="1">
    <source>
        <dbReference type="EMBL" id="MCZ3367417.1"/>
    </source>
</evidence>
<sequence length="43" mass="4499">MVSPNAISPRGAGFAGVCFESFLPSIVMVAKSSSTIFTPPFLH</sequence>
<dbReference type="RefSeq" id="WP_269221203.1">
    <property type="nucleotide sequence ID" value="NZ_JAPVER010000020.1"/>
</dbReference>
<reference evidence="1" key="1">
    <citation type="submission" date="2022-12" db="EMBL/GenBank/DDBJ databases">
        <title>Reclassification of two methanogenic archaea species isolated from the Kolyma lowland permafrost.</title>
        <authorList>
            <person name="Trubitsyn V.E."/>
            <person name="Rivkina E.M."/>
            <person name="Shcherbakova V.A."/>
        </authorList>
    </citation>
    <scope>NUCLEOTIDE SEQUENCE</scope>
    <source>
        <strain evidence="1">M2</strain>
        <strain evidence="2">MK4</strain>
    </source>
</reference>
<comment type="caution">
    <text evidence="1">The sequence shown here is derived from an EMBL/GenBank/DDBJ whole genome shotgun (WGS) entry which is preliminary data.</text>
</comment>